<keyword evidence="6 9" id="KW-0627">Porphyrin biosynthesis</keyword>
<evidence type="ECO:0000256" key="10">
    <source>
        <dbReference type="RuleBase" id="RU000584"/>
    </source>
</evidence>
<dbReference type="InterPro" id="IPR000343">
    <property type="entry name" value="4pyrrol_synth_GluRdtase"/>
</dbReference>
<comment type="domain">
    <text evidence="9">Possesses an unusual extended V-shaped dimeric structure with each monomer consisting of three distinct domains arranged along a curved 'spinal' alpha-helix. The N-terminal catalytic domain specifically recognizes the glutamate moiety of the substrate. The second domain is the NADPH-binding domain, and the third C-terminal domain is responsible for dimerization.</text>
</comment>
<sequence length="452" mass="50924">MAAGQAKPDIALLGLNHRTAPIEVRERLAFAHCEAPPLELLRRLSRIQEVIFLSTCNRVEVIFTSSSPQEAAEEIKDLFASANKVSRELFESCLYFLKGREAIRHVFRVASSLDSMVLGEPQILGQLKEAYRAAANHRTTGVILNRLMHKTFFVAKRVRTETGIASHAVSISYAAVELARKIFGDLSGKTSLLIGAGEMAELAAQHLLTQGVSNITVANRTFERAVELAQRFQGQPARLEEVPDWLLKVDIVISSTGAPGYIITYDQVKGIMRPRRMRPLFFIDIAVPRDIEPEVNRIDNVYVYDIDDLKTVVEENRSQREKEALRAERIIEEEILKFYAWLEGLDVVPTIKSIRAKAEEIRKRELAKTLAHIGDQLSPEQVKAIEVLTCSIVNKILHDPIIFLKNRYHQDGSLVVDMARKLFNLNGDQPLKPLPPLVRLKGQDEEEIDRPG</sequence>
<comment type="miscellaneous">
    <text evidence="9">During catalysis, the active site Cys acts as a nucleophile attacking the alpha-carbonyl group of tRNA-bound glutamate with the formation of a thioester intermediate between enzyme and glutamate, and the concomitant release of tRNA(Glu). The thioester intermediate is finally reduced by direct hydride transfer from NADPH, to form the product GSA.</text>
</comment>
<reference evidence="11 12" key="1">
    <citation type="submission" date="2020-02" db="EMBL/GenBank/DDBJ databases">
        <title>Genome analysis of Thermosulfuriphilus ammonigenes ST65T, an anaerobic thermophilic chemolithoautotrophic bacterium isolated from a deep-sea hydrothermal vent.</title>
        <authorList>
            <person name="Slobodkina G."/>
            <person name="Allioux M."/>
            <person name="Merkel A."/>
            <person name="Alain K."/>
            <person name="Jebbar M."/>
            <person name="Slobodkin A."/>
        </authorList>
    </citation>
    <scope>NUCLEOTIDE SEQUENCE [LARGE SCALE GENOMIC DNA]</scope>
    <source>
        <strain evidence="11 12">ST65</strain>
    </source>
</reference>
<gene>
    <name evidence="9" type="primary">hemA</name>
    <name evidence="11" type="ORF">G4V39_09055</name>
</gene>
<dbReference type="InterPro" id="IPR015896">
    <property type="entry name" value="4pyrrol_synth_GluRdtase_dimer"/>
</dbReference>
<dbReference type="Pfam" id="PF05201">
    <property type="entry name" value="GlutR_N"/>
    <property type="match status" value="1"/>
</dbReference>
<dbReference type="NCBIfam" id="TIGR01035">
    <property type="entry name" value="hemA"/>
    <property type="match status" value="1"/>
</dbReference>
<dbReference type="EC" id="1.2.1.70" evidence="3 9"/>
<dbReference type="InterPro" id="IPR015895">
    <property type="entry name" value="4pyrrol_synth_GluRdtase_N"/>
</dbReference>
<comment type="function">
    <text evidence="9">Catalyzes the NADPH-dependent reduction of glutamyl-tRNA(Glu) to glutamate 1-semialdehyde (GSA).</text>
</comment>
<dbReference type="Pfam" id="PF01488">
    <property type="entry name" value="Shikimate_DH"/>
    <property type="match status" value="1"/>
</dbReference>
<dbReference type="SUPFAM" id="SSF69075">
    <property type="entry name" value="Glutamyl tRNA-reductase dimerization domain"/>
    <property type="match status" value="1"/>
</dbReference>
<dbReference type="PIRSF" id="PIRSF000445">
    <property type="entry name" value="4pyrrol_synth_GluRdtase"/>
    <property type="match status" value="1"/>
</dbReference>
<dbReference type="InterPro" id="IPR018214">
    <property type="entry name" value="GluRdtase_CS"/>
</dbReference>
<evidence type="ECO:0000256" key="5">
    <source>
        <dbReference type="ARBA" id="ARBA00023002"/>
    </source>
</evidence>
<evidence type="ECO:0000256" key="3">
    <source>
        <dbReference type="ARBA" id="ARBA00012970"/>
    </source>
</evidence>
<evidence type="ECO:0000256" key="2">
    <source>
        <dbReference type="ARBA" id="ARBA00005916"/>
    </source>
</evidence>
<feature type="binding site" evidence="9">
    <location>
        <begin position="195"/>
        <end position="200"/>
    </location>
    <ligand>
        <name>NADP(+)</name>
        <dbReference type="ChEBI" id="CHEBI:58349"/>
    </ligand>
</feature>
<dbReference type="PANTHER" id="PTHR43013">
    <property type="entry name" value="GLUTAMYL-TRNA REDUCTASE"/>
    <property type="match status" value="1"/>
</dbReference>
<dbReference type="GO" id="GO:0019353">
    <property type="term" value="P:protoporphyrinogen IX biosynthetic process from glutamate"/>
    <property type="evidence" value="ECO:0007669"/>
    <property type="project" value="TreeGrafter"/>
</dbReference>
<dbReference type="PANTHER" id="PTHR43013:SF1">
    <property type="entry name" value="GLUTAMYL-TRNA REDUCTASE"/>
    <property type="match status" value="1"/>
</dbReference>
<comment type="catalytic activity">
    <reaction evidence="7 9 10">
        <text>(S)-4-amino-5-oxopentanoate + tRNA(Glu) + NADP(+) = L-glutamyl-tRNA(Glu) + NADPH + H(+)</text>
        <dbReference type="Rhea" id="RHEA:12344"/>
        <dbReference type="Rhea" id="RHEA-COMP:9663"/>
        <dbReference type="Rhea" id="RHEA-COMP:9680"/>
        <dbReference type="ChEBI" id="CHEBI:15378"/>
        <dbReference type="ChEBI" id="CHEBI:57501"/>
        <dbReference type="ChEBI" id="CHEBI:57783"/>
        <dbReference type="ChEBI" id="CHEBI:58349"/>
        <dbReference type="ChEBI" id="CHEBI:78442"/>
        <dbReference type="ChEBI" id="CHEBI:78520"/>
        <dbReference type="EC" id="1.2.1.70"/>
    </reaction>
</comment>
<dbReference type="EMBL" id="CP048877">
    <property type="protein sequence ID" value="QIJ72407.1"/>
    <property type="molecule type" value="Genomic_DNA"/>
</dbReference>
<feature type="binding site" evidence="9">
    <location>
        <position position="126"/>
    </location>
    <ligand>
        <name>substrate</name>
    </ligand>
</feature>
<evidence type="ECO:0000256" key="4">
    <source>
        <dbReference type="ARBA" id="ARBA00022857"/>
    </source>
</evidence>
<dbReference type="SUPFAM" id="SSF51735">
    <property type="entry name" value="NAD(P)-binding Rossmann-fold domains"/>
    <property type="match status" value="1"/>
</dbReference>
<dbReference type="Proteomes" id="UP000502179">
    <property type="component" value="Chromosome"/>
</dbReference>
<dbReference type="PROSITE" id="PS00747">
    <property type="entry name" value="GLUTR"/>
    <property type="match status" value="1"/>
</dbReference>
<feature type="active site" description="Nucleophile" evidence="9">
    <location>
        <position position="56"/>
    </location>
</feature>
<dbReference type="FunFam" id="3.40.50.720:FF:000031">
    <property type="entry name" value="Glutamyl-tRNA reductase"/>
    <property type="match status" value="1"/>
</dbReference>
<dbReference type="AlphaFoldDB" id="A0A6G7PXU5"/>
<comment type="pathway">
    <text evidence="1 9 10">Porphyrin-containing compound metabolism; protoporphyrin-IX biosynthesis; 5-aminolevulinate from L-glutamyl-tRNA(Glu): step 1/2.</text>
</comment>
<feature type="binding site" evidence="9">
    <location>
        <begin position="55"/>
        <end position="58"/>
    </location>
    <ligand>
        <name>substrate</name>
    </ligand>
</feature>
<dbReference type="Gene3D" id="3.40.50.720">
    <property type="entry name" value="NAD(P)-binding Rossmann-like Domain"/>
    <property type="match status" value="1"/>
</dbReference>
<evidence type="ECO:0000256" key="7">
    <source>
        <dbReference type="ARBA" id="ARBA00047464"/>
    </source>
</evidence>
<dbReference type="InterPro" id="IPR036453">
    <property type="entry name" value="GluRdtase_dimer_dom_sf"/>
</dbReference>
<dbReference type="InterPro" id="IPR036343">
    <property type="entry name" value="GluRdtase_N_sf"/>
</dbReference>
<dbReference type="GO" id="GO:0008883">
    <property type="term" value="F:glutamyl-tRNA reductase activity"/>
    <property type="evidence" value="ECO:0007669"/>
    <property type="project" value="UniProtKB-UniRule"/>
</dbReference>
<dbReference type="KEGG" id="tav:G4V39_09055"/>
<protein>
    <recommendedName>
        <fullName evidence="8 9">Glutamyl-tRNA reductase</fullName>
        <shortName evidence="9">GluTR</shortName>
        <ecNumber evidence="3 9">1.2.1.70</ecNumber>
    </recommendedName>
</protein>
<accession>A0A6G7PXU5</accession>
<evidence type="ECO:0000313" key="12">
    <source>
        <dbReference type="Proteomes" id="UP000502179"/>
    </source>
</evidence>
<comment type="similarity">
    <text evidence="2 9 10">Belongs to the glutamyl-tRNA reductase family.</text>
</comment>
<dbReference type="Pfam" id="PF00745">
    <property type="entry name" value="GlutR_dimer"/>
    <property type="match status" value="1"/>
</dbReference>
<dbReference type="RefSeq" id="WP_166032624.1">
    <property type="nucleotide sequence ID" value="NZ_CP048877.1"/>
</dbReference>
<dbReference type="Gene3D" id="3.30.460.30">
    <property type="entry name" value="Glutamyl-tRNA reductase, N-terminal domain"/>
    <property type="match status" value="1"/>
</dbReference>
<organism evidence="11 12">
    <name type="scientific">Thermosulfuriphilus ammonigenes</name>
    <dbReference type="NCBI Taxonomy" id="1936021"/>
    <lineage>
        <taxon>Bacteria</taxon>
        <taxon>Pseudomonadati</taxon>
        <taxon>Thermodesulfobacteriota</taxon>
        <taxon>Thermodesulfobacteria</taxon>
        <taxon>Thermodesulfobacteriales</taxon>
        <taxon>Thermodesulfobacteriaceae</taxon>
        <taxon>Thermosulfuriphilus</taxon>
    </lineage>
</organism>
<dbReference type="FunFam" id="3.30.460.30:FF:000001">
    <property type="entry name" value="Glutamyl-tRNA reductase"/>
    <property type="match status" value="1"/>
</dbReference>
<dbReference type="InterPro" id="IPR036291">
    <property type="entry name" value="NAD(P)-bd_dom_sf"/>
</dbReference>
<name>A0A6G7PXU5_9BACT</name>
<proteinExistence type="inferred from homology"/>
<feature type="binding site" evidence="9">
    <location>
        <begin position="120"/>
        <end position="122"/>
    </location>
    <ligand>
        <name>substrate</name>
    </ligand>
</feature>
<dbReference type="InterPro" id="IPR006151">
    <property type="entry name" value="Shikm_DH/Glu-tRNA_Rdtase"/>
</dbReference>
<feature type="binding site" evidence="9">
    <location>
        <position position="115"/>
    </location>
    <ligand>
        <name>substrate</name>
    </ligand>
</feature>
<dbReference type="GO" id="GO:0050661">
    <property type="term" value="F:NADP binding"/>
    <property type="evidence" value="ECO:0007669"/>
    <property type="project" value="InterPro"/>
</dbReference>
<dbReference type="HAMAP" id="MF_00087">
    <property type="entry name" value="Glu_tRNA_reductase"/>
    <property type="match status" value="1"/>
</dbReference>
<evidence type="ECO:0000256" key="6">
    <source>
        <dbReference type="ARBA" id="ARBA00023244"/>
    </source>
</evidence>
<evidence type="ECO:0000256" key="8">
    <source>
        <dbReference type="ARBA" id="ARBA00068659"/>
    </source>
</evidence>
<keyword evidence="4 9" id="KW-0521">NADP</keyword>
<keyword evidence="12" id="KW-1185">Reference proteome</keyword>
<evidence type="ECO:0000313" key="11">
    <source>
        <dbReference type="EMBL" id="QIJ72407.1"/>
    </source>
</evidence>
<dbReference type="SUPFAM" id="SSF69742">
    <property type="entry name" value="Glutamyl tRNA-reductase catalytic, N-terminal domain"/>
    <property type="match status" value="1"/>
</dbReference>
<evidence type="ECO:0000256" key="9">
    <source>
        <dbReference type="HAMAP-Rule" id="MF_00087"/>
    </source>
</evidence>
<feature type="site" description="Important for activity" evidence="9">
    <location>
        <position position="105"/>
    </location>
</feature>
<evidence type="ECO:0000256" key="1">
    <source>
        <dbReference type="ARBA" id="ARBA00005059"/>
    </source>
</evidence>
<dbReference type="UniPathway" id="UPA00251">
    <property type="reaction ID" value="UER00316"/>
</dbReference>
<keyword evidence="5 9" id="KW-0560">Oxidoreductase</keyword>
<comment type="subunit">
    <text evidence="9">Homodimer.</text>
</comment>
<dbReference type="CDD" id="cd05213">
    <property type="entry name" value="NAD_bind_Glutamyl_tRNA_reduct"/>
    <property type="match status" value="1"/>
</dbReference>